<comment type="caution">
    <text evidence="11">The sequence shown here is derived from an EMBL/GenBank/DDBJ whole genome shotgun (WGS) entry which is preliminary data.</text>
</comment>
<dbReference type="Pfam" id="PF00069">
    <property type="entry name" value="Pkinase"/>
    <property type="match status" value="1"/>
</dbReference>
<gene>
    <name evidence="11" type="ORF">FHX33_003428</name>
</gene>
<keyword evidence="3" id="KW-0808">Transferase</keyword>
<feature type="transmembrane region" description="Helical" evidence="9">
    <location>
        <begin position="321"/>
        <end position="345"/>
    </location>
</feature>
<evidence type="ECO:0000256" key="9">
    <source>
        <dbReference type="SAM" id="Phobius"/>
    </source>
</evidence>
<name>A0A7W4UYT8_LEIAQ</name>
<evidence type="ECO:0000256" key="4">
    <source>
        <dbReference type="ARBA" id="ARBA00022741"/>
    </source>
</evidence>
<dbReference type="Gene3D" id="1.10.510.10">
    <property type="entry name" value="Transferase(Phosphotransferase) domain 1"/>
    <property type="match status" value="1"/>
</dbReference>
<organism evidence="11 12">
    <name type="scientific">Leifsonia aquatica</name>
    <name type="common">Corynebacterium aquaticum</name>
    <dbReference type="NCBI Taxonomy" id="144185"/>
    <lineage>
        <taxon>Bacteria</taxon>
        <taxon>Bacillati</taxon>
        <taxon>Actinomycetota</taxon>
        <taxon>Actinomycetes</taxon>
        <taxon>Micrococcales</taxon>
        <taxon>Microbacteriaceae</taxon>
        <taxon>Leifsonia</taxon>
    </lineage>
</organism>
<feature type="compositionally biased region" description="Low complexity" evidence="8">
    <location>
        <begin position="363"/>
        <end position="374"/>
    </location>
</feature>
<keyword evidence="6 7" id="KW-0067">ATP-binding</keyword>
<feature type="region of interest" description="Disordered" evidence="8">
    <location>
        <begin position="349"/>
        <end position="428"/>
    </location>
</feature>
<dbReference type="Proteomes" id="UP000538196">
    <property type="component" value="Unassembled WGS sequence"/>
</dbReference>
<dbReference type="GO" id="GO:0005524">
    <property type="term" value="F:ATP binding"/>
    <property type="evidence" value="ECO:0007669"/>
    <property type="project" value="UniProtKB-UniRule"/>
</dbReference>
<feature type="compositionally biased region" description="Low complexity" evidence="8">
    <location>
        <begin position="382"/>
        <end position="393"/>
    </location>
</feature>
<sequence>MDPLLDRYELRDRLGRGGMATVYRAYDRQLGRFVAIKLFPAGTAADDTRRRGEATALARLSHPHLVTLFDAHLAGDGETTPSFLVMELVDGQDLRSRLDEGPLPPEQVATLTADVAEALAVVHGAGMVHRDLKPANILLATSSVPGRAPIVKLADFGIAHLLGADRVTTAGTVIGTAGYLSPEQLRGADPGPAADVYAFGLVVLEALTGVRQYPGTPVEAVAARAAHDPSVPADLPDGWRGMLLAMTSADPDLRPTAAEVATMAAVMGPELAGWVPAVEAAPVVEDVPTVAMPAGNAEPGGPGATAPTQPAAAPPRRRRRLATVLVAAGAAVVVAGALALGALLAPGGETADTGPTPRPTPSVQTPPQNVAPAVVPTPAPAPAQETTAPDDGNTGNGNGNNGNGKGNGNNGNGNNGNGNNGNKGKGKG</sequence>
<accession>A0A7W4UYT8</accession>
<dbReference type="InterPro" id="IPR017441">
    <property type="entry name" value="Protein_kinase_ATP_BS"/>
</dbReference>
<dbReference type="PANTHER" id="PTHR43289">
    <property type="entry name" value="MITOGEN-ACTIVATED PROTEIN KINASE KINASE KINASE 20-RELATED"/>
    <property type="match status" value="1"/>
</dbReference>
<keyword evidence="4 7" id="KW-0547">Nucleotide-binding</keyword>
<dbReference type="SUPFAM" id="SSF56112">
    <property type="entry name" value="Protein kinase-like (PK-like)"/>
    <property type="match status" value="1"/>
</dbReference>
<feature type="compositionally biased region" description="Gly residues" evidence="8">
    <location>
        <begin position="394"/>
        <end position="428"/>
    </location>
</feature>
<dbReference type="InterPro" id="IPR011009">
    <property type="entry name" value="Kinase-like_dom_sf"/>
</dbReference>
<keyword evidence="5" id="KW-0418">Kinase</keyword>
<dbReference type="SMART" id="SM00220">
    <property type="entry name" value="S_TKc"/>
    <property type="match status" value="1"/>
</dbReference>
<evidence type="ECO:0000256" key="2">
    <source>
        <dbReference type="ARBA" id="ARBA00022527"/>
    </source>
</evidence>
<dbReference type="PROSITE" id="PS50011">
    <property type="entry name" value="PROTEIN_KINASE_DOM"/>
    <property type="match status" value="1"/>
</dbReference>
<feature type="region of interest" description="Disordered" evidence="8">
    <location>
        <begin position="291"/>
        <end position="316"/>
    </location>
</feature>
<dbReference type="GO" id="GO:0004674">
    <property type="term" value="F:protein serine/threonine kinase activity"/>
    <property type="evidence" value="ECO:0007669"/>
    <property type="project" value="UniProtKB-KW"/>
</dbReference>
<evidence type="ECO:0000259" key="10">
    <source>
        <dbReference type="PROSITE" id="PS50011"/>
    </source>
</evidence>
<evidence type="ECO:0000313" key="12">
    <source>
        <dbReference type="Proteomes" id="UP000538196"/>
    </source>
</evidence>
<keyword evidence="9" id="KW-1133">Transmembrane helix</keyword>
<evidence type="ECO:0000313" key="11">
    <source>
        <dbReference type="EMBL" id="MBB2968652.1"/>
    </source>
</evidence>
<dbReference type="AlphaFoldDB" id="A0A7W4UYT8"/>
<evidence type="ECO:0000256" key="3">
    <source>
        <dbReference type="ARBA" id="ARBA00022679"/>
    </source>
</evidence>
<keyword evidence="12" id="KW-1185">Reference proteome</keyword>
<protein>
    <recommendedName>
        <fullName evidence="1">non-specific serine/threonine protein kinase</fullName>
        <ecNumber evidence="1">2.7.11.1</ecNumber>
    </recommendedName>
</protein>
<dbReference type="PANTHER" id="PTHR43289:SF6">
    <property type="entry name" value="SERINE_THREONINE-PROTEIN KINASE NEKL-3"/>
    <property type="match status" value="1"/>
</dbReference>
<dbReference type="PROSITE" id="PS00108">
    <property type="entry name" value="PROTEIN_KINASE_ST"/>
    <property type="match status" value="1"/>
</dbReference>
<evidence type="ECO:0000256" key="7">
    <source>
        <dbReference type="PROSITE-ProRule" id="PRU10141"/>
    </source>
</evidence>
<evidence type="ECO:0000256" key="5">
    <source>
        <dbReference type="ARBA" id="ARBA00022777"/>
    </source>
</evidence>
<dbReference type="InterPro" id="IPR008271">
    <property type="entry name" value="Ser/Thr_kinase_AS"/>
</dbReference>
<feature type="domain" description="Protein kinase" evidence="10">
    <location>
        <begin position="8"/>
        <end position="266"/>
    </location>
</feature>
<dbReference type="CDD" id="cd14014">
    <property type="entry name" value="STKc_PknB_like"/>
    <property type="match status" value="1"/>
</dbReference>
<keyword evidence="9" id="KW-0812">Transmembrane</keyword>
<dbReference type="InterPro" id="IPR000719">
    <property type="entry name" value="Prot_kinase_dom"/>
</dbReference>
<keyword evidence="9" id="KW-0472">Membrane</keyword>
<evidence type="ECO:0000256" key="1">
    <source>
        <dbReference type="ARBA" id="ARBA00012513"/>
    </source>
</evidence>
<evidence type="ECO:0000256" key="6">
    <source>
        <dbReference type="ARBA" id="ARBA00022840"/>
    </source>
</evidence>
<evidence type="ECO:0000256" key="8">
    <source>
        <dbReference type="SAM" id="MobiDB-lite"/>
    </source>
</evidence>
<dbReference type="Gene3D" id="3.30.200.20">
    <property type="entry name" value="Phosphorylase Kinase, domain 1"/>
    <property type="match status" value="1"/>
</dbReference>
<keyword evidence="2" id="KW-0723">Serine/threonine-protein kinase</keyword>
<dbReference type="EMBL" id="JACHVP010000004">
    <property type="protein sequence ID" value="MBB2968652.1"/>
    <property type="molecule type" value="Genomic_DNA"/>
</dbReference>
<dbReference type="RefSeq" id="WP_338092043.1">
    <property type="nucleotide sequence ID" value="NZ_JACHVP010000004.1"/>
</dbReference>
<proteinExistence type="predicted"/>
<feature type="binding site" evidence="7">
    <location>
        <position position="37"/>
    </location>
    <ligand>
        <name>ATP</name>
        <dbReference type="ChEBI" id="CHEBI:30616"/>
    </ligand>
</feature>
<reference evidence="11 12" key="1">
    <citation type="submission" date="2020-08" db="EMBL/GenBank/DDBJ databases">
        <title>Sequencing the genomes of 1000 actinobacteria strains.</title>
        <authorList>
            <person name="Klenk H.-P."/>
        </authorList>
    </citation>
    <scope>NUCLEOTIDE SEQUENCE [LARGE SCALE GENOMIC DNA]</scope>
    <source>
        <strain evidence="11 12">DSM 20146</strain>
    </source>
</reference>
<dbReference type="EC" id="2.7.11.1" evidence="1"/>
<dbReference type="PROSITE" id="PS00107">
    <property type="entry name" value="PROTEIN_KINASE_ATP"/>
    <property type="match status" value="1"/>
</dbReference>